<proteinExistence type="predicted"/>
<gene>
    <name evidence="1" type="ORF">SporoS204_02075</name>
</gene>
<dbReference type="RefSeq" id="WP_029053709.1">
    <property type="nucleotide sequence ID" value="NZ_CP015108.1"/>
</dbReference>
<evidence type="ECO:0000313" key="2">
    <source>
        <dbReference type="Proteomes" id="UP000192486"/>
    </source>
</evidence>
<accession>A0ABM6JSU4</accession>
<dbReference type="EMBL" id="CP015108">
    <property type="protein sequence ID" value="ARF13068.1"/>
    <property type="molecule type" value="Genomic_DNA"/>
</dbReference>
<organism evidence="1 2">
    <name type="scientific">Sporosarcina ureae</name>
    <dbReference type="NCBI Taxonomy" id="1571"/>
    <lineage>
        <taxon>Bacteria</taxon>
        <taxon>Bacillati</taxon>
        <taxon>Bacillota</taxon>
        <taxon>Bacilli</taxon>
        <taxon>Bacillales</taxon>
        <taxon>Caryophanaceae</taxon>
        <taxon>Sporosarcina</taxon>
    </lineage>
</organism>
<protein>
    <submittedName>
        <fullName evidence="1">Uncharacterized protein</fullName>
    </submittedName>
</protein>
<evidence type="ECO:0000313" key="1">
    <source>
        <dbReference type="EMBL" id="ARF13068.1"/>
    </source>
</evidence>
<keyword evidence="2" id="KW-1185">Reference proteome</keyword>
<reference evidence="1 2" key="1">
    <citation type="submission" date="2016-04" db="EMBL/GenBank/DDBJ databases">
        <title>Comparative Genomics and Epigenetics of Sporosarcina ureae.</title>
        <authorList>
            <person name="Oliver A.S."/>
            <person name="Cooper K.K."/>
        </authorList>
    </citation>
    <scope>NUCLEOTIDE SEQUENCE [LARGE SCALE GENOMIC DNA]</scope>
    <source>
        <strain evidence="1 2">S204</strain>
    </source>
</reference>
<dbReference type="Proteomes" id="UP000192486">
    <property type="component" value="Chromosome"/>
</dbReference>
<sequence length="88" mass="10538">MKKLCSVTEKDRYDEGEDVKKYTKLEYIGEEDEVKITHGSLLFLFAMTETTRNYVIEGIKKRLMYMGEECIDKYYMSRLIEQAVKYTR</sequence>
<name>A0ABM6JSU4_SPOUR</name>